<dbReference type="PANTHER" id="PTHR46910:SF37">
    <property type="entry name" value="ZN(II)2CYS6 TRANSCRIPTION FACTOR (EUROFUNG)"/>
    <property type="match status" value="1"/>
</dbReference>
<keyword evidence="10" id="KW-1185">Reference proteome</keyword>
<evidence type="ECO:0000256" key="4">
    <source>
        <dbReference type="ARBA" id="ARBA00023125"/>
    </source>
</evidence>
<dbReference type="STRING" id="45354.A0A1L0BLE8"/>
<keyword evidence="4" id="KW-0238">DNA-binding</keyword>
<keyword evidence="3" id="KW-0805">Transcription regulation</keyword>
<dbReference type="InterPro" id="IPR001138">
    <property type="entry name" value="Zn2Cys6_DnaBD"/>
</dbReference>
<dbReference type="PROSITE" id="PS50048">
    <property type="entry name" value="ZN2_CY6_FUNGAL_2"/>
    <property type="match status" value="1"/>
</dbReference>
<evidence type="ECO:0000313" key="9">
    <source>
        <dbReference type="EMBL" id="SGZ51010.1"/>
    </source>
</evidence>
<dbReference type="PROSITE" id="PS00463">
    <property type="entry name" value="ZN2_CY6_FUNGAL_1"/>
    <property type="match status" value="1"/>
</dbReference>
<name>A0A1L0BLE8_9ASCO</name>
<dbReference type="GO" id="GO:0006351">
    <property type="term" value="P:DNA-templated transcription"/>
    <property type="evidence" value="ECO:0007669"/>
    <property type="project" value="InterPro"/>
</dbReference>
<evidence type="ECO:0000259" key="8">
    <source>
        <dbReference type="PROSITE" id="PS50048"/>
    </source>
</evidence>
<protein>
    <submittedName>
        <fullName evidence="9">CIC11C00000002753</fullName>
    </submittedName>
</protein>
<dbReference type="GO" id="GO:0005634">
    <property type="term" value="C:nucleus"/>
    <property type="evidence" value="ECO:0007669"/>
    <property type="project" value="UniProtKB-SubCell"/>
</dbReference>
<reference evidence="9 10" key="1">
    <citation type="submission" date="2016-10" db="EMBL/GenBank/DDBJ databases">
        <authorList>
            <person name="de Groot N.N."/>
        </authorList>
    </citation>
    <scope>NUCLEOTIDE SEQUENCE [LARGE SCALE GENOMIC DNA]</scope>
    <source>
        <strain evidence="9 10">CBS 141442</strain>
    </source>
</reference>
<keyword evidence="6" id="KW-0539">Nucleus</keyword>
<dbReference type="GO" id="GO:0008270">
    <property type="term" value="F:zinc ion binding"/>
    <property type="evidence" value="ECO:0007669"/>
    <property type="project" value="InterPro"/>
</dbReference>
<dbReference type="PANTHER" id="PTHR46910">
    <property type="entry name" value="TRANSCRIPTION FACTOR PDR1"/>
    <property type="match status" value="1"/>
</dbReference>
<evidence type="ECO:0000313" key="10">
    <source>
        <dbReference type="Proteomes" id="UP000182334"/>
    </source>
</evidence>
<gene>
    <name evidence="9" type="ORF">SAMEA4029010_CIC11G00000002753</name>
</gene>
<dbReference type="EMBL" id="LT635757">
    <property type="protein sequence ID" value="SGZ51010.1"/>
    <property type="molecule type" value="Genomic_DNA"/>
</dbReference>
<dbReference type="AlphaFoldDB" id="A0A1L0BLE8"/>
<keyword evidence="2" id="KW-0479">Metal-binding</keyword>
<feature type="region of interest" description="Disordered" evidence="7">
    <location>
        <begin position="109"/>
        <end position="128"/>
    </location>
</feature>
<comment type="subcellular location">
    <subcellularLocation>
        <location evidence="1">Nucleus</location>
    </subcellularLocation>
</comment>
<dbReference type="OrthoDB" id="2123952at2759"/>
<dbReference type="InterPro" id="IPR050987">
    <property type="entry name" value="AtrR-like"/>
</dbReference>
<dbReference type="CDD" id="cd12148">
    <property type="entry name" value="fungal_TF_MHR"/>
    <property type="match status" value="1"/>
</dbReference>
<feature type="domain" description="Zn(2)-C6 fungal-type" evidence="8">
    <location>
        <begin position="19"/>
        <end position="48"/>
    </location>
</feature>
<evidence type="ECO:0000256" key="7">
    <source>
        <dbReference type="SAM" id="MobiDB-lite"/>
    </source>
</evidence>
<dbReference type="Pfam" id="PF00172">
    <property type="entry name" value="Zn_clus"/>
    <property type="match status" value="1"/>
</dbReference>
<evidence type="ECO:0000256" key="6">
    <source>
        <dbReference type="ARBA" id="ARBA00023242"/>
    </source>
</evidence>
<evidence type="ECO:0000256" key="1">
    <source>
        <dbReference type="ARBA" id="ARBA00004123"/>
    </source>
</evidence>
<evidence type="ECO:0000256" key="5">
    <source>
        <dbReference type="ARBA" id="ARBA00023163"/>
    </source>
</evidence>
<dbReference type="SMART" id="SM00066">
    <property type="entry name" value="GAL4"/>
    <property type="match status" value="1"/>
</dbReference>
<evidence type="ECO:0000256" key="3">
    <source>
        <dbReference type="ARBA" id="ARBA00023015"/>
    </source>
</evidence>
<evidence type="ECO:0000256" key="2">
    <source>
        <dbReference type="ARBA" id="ARBA00022723"/>
    </source>
</evidence>
<accession>A0A1L0BLE8</accession>
<dbReference type="GO" id="GO:0000981">
    <property type="term" value="F:DNA-binding transcription factor activity, RNA polymerase II-specific"/>
    <property type="evidence" value="ECO:0007669"/>
    <property type="project" value="InterPro"/>
</dbReference>
<dbReference type="Pfam" id="PF04082">
    <property type="entry name" value="Fungal_trans"/>
    <property type="match status" value="1"/>
</dbReference>
<feature type="compositionally biased region" description="Acidic residues" evidence="7">
    <location>
        <begin position="116"/>
        <end position="125"/>
    </location>
</feature>
<proteinExistence type="predicted"/>
<dbReference type="InterPro" id="IPR036864">
    <property type="entry name" value="Zn2-C6_fun-type_DNA-bd_sf"/>
</dbReference>
<dbReference type="InterPro" id="IPR007219">
    <property type="entry name" value="XnlR_reg_dom"/>
</dbReference>
<dbReference type="Gene3D" id="4.10.240.10">
    <property type="entry name" value="Zn(2)-C6 fungal-type DNA-binding domain"/>
    <property type="match status" value="1"/>
</dbReference>
<dbReference type="CDD" id="cd00067">
    <property type="entry name" value="GAL4"/>
    <property type="match status" value="1"/>
</dbReference>
<keyword evidence="5" id="KW-0804">Transcription</keyword>
<dbReference type="GO" id="GO:0003677">
    <property type="term" value="F:DNA binding"/>
    <property type="evidence" value="ECO:0007669"/>
    <property type="project" value="UniProtKB-KW"/>
</dbReference>
<organism evidence="9 10">
    <name type="scientific">Sungouiella intermedia</name>
    <dbReference type="NCBI Taxonomy" id="45354"/>
    <lineage>
        <taxon>Eukaryota</taxon>
        <taxon>Fungi</taxon>
        <taxon>Dikarya</taxon>
        <taxon>Ascomycota</taxon>
        <taxon>Saccharomycotina</taxon>
        <taxon>Pichiomycetes</taxon>
        <taxon>Metschnikowiaceae</taxon>
        <taxon>Sungouiella</taxon>
    </lineage>
</organism>
<sequence length="837" mass="95863">MYLTSQLIDDRRRDRVAKACALCRRKKIKCDGMVPCNHCQNLNSTCFYELAKQRKPREKITDNLLDRLGKLEELVHGIANKMDTLISIGSVQHAQIVIPSLLLLRSTASGGGSSPEEAEDSDDSADAQKSLAALQTKETFFEQCKAVMTETFEDDVTLSTRKTQPHFKGAHLGFSMLFSPQSIGFIRLKLLPQDHYITVPLESLLHYSTAWKRVFQSVWTEPQVQTADQIKRLKLGIFPHNRALMDEFLLIHKSCEVAMICPPELAKELFDSYYDNKTLPSEKRRKFLYSELMIMNLVIAIGASLCIDNKNPLGEDHPLPVVEKISVTELCSLQEEVFMNSIFYYNRIAAVSEGLMSVQALMLMVVYLESCWVISDVNFTLVGTAVRYAQELGLHRIETTAHLPEVERFQRIKLWSLCQHMDIDMCYRLGKPPLVNIVDVSVLNSFNDVSISDHARVIRKAMLVAADKFTVVEQFLHFNVFRLCQIQSLSYVKLFSASVEFDSMNRVQEIVNSINSNLFEMALQMPEDCRPRFYYEENFDKLSQTIRTGRNADLGYMRSYLLLGYFSHLMTVNRVPCQVVADEGEKPSSENSEFRRLSFESARTILHIIRNIDKERFPHNEVNWLVSFPFAAAVNILSNCMNHSNDKETLKDLSLIIDLSINFFGYFGLKAENEHTRLLYMRLQIIDLLIRILLRITIKIVEEGRSIDILGSNPALKEHLEVIEQKYPQFYRKAEGAEAVSSLMKSICPTFHPKLHRDIKNDILNDLPSNNSSNTVSSYVSTPKRTDPAIPNILHPTDSKWEHEVNQMPNWQFGDDFFNLASEEMSGMPNYFFDNGL</sequence>
<dbReference type="Proteomes" id="UP000182334">
    <property type="component" value="Chromosome II"/>
</dbReference>
<dbReference type="SUPFAM" id="SSF57701">
    <property type="entry name" value="Zn2/Cys6 DNA-binding domain"/>
    <property type="match status" value="1"/>
</dbReference>
<dbReference type="SMART" id="SM00906">
    <property type="entry name" value="Fungal_trans"/>
    <property type="match status" value="1"/>
</dbReference>